<accession>A0A8R1YJP1</accession>
<dbReference type="SUPFAM" id="SSF47616">
    <property type="entry name" value="GST C-terminal domain-like"/>
    <property type="match status" value="1"/>
</dbReference>
<proteinExistence type="inferred from homology"/>
<dbReference type="OMA" id="EWIATRG"/>
<dbReference type="InterPro" id="IPR004046">
    <property type="entry name" value="GST_C"/>
</dbReference>
<protein>
    <recommendedName>
        <fullName evidence="1">glutathione transferase</fullName>
        <ecNumber evidence="1">2.5.1.18</ecNumber>
    </recommendedName>
</protein>
<keyword evidence="6" id="KW-1185">Reference proteome</keyword>
<accession>A0A454XNC6</accession>
<comment type="similarity">
    <text evidence="3">Belongs to the GST superfamily. Sigma family.</text>
</comment>
<dbReference type="EnsemblMetazoa" id="PPA27201.1">
    <property type="protein sequence ID" value="PPA27201.1"/>
    <property type="gene ID" value="WBGene00116755"/>
</dbReference>
<dbReference type="InterPro" id="IPR036249">
    <property type="entry name" value="Thioredoxin-like_sf"/>
</dbReference>
<dbReference type="Pfam" id="PF14497">
    <property type="entry name" value="GST_C_3"/>
    <property type="match status" value="1"/>
</dbReference>
<reference evidence="6" key="1">
    <citation type="journal article" date="2008" name="Nat. Genet.">
        <title>The Pristionchus pacificus genome provides a unique perspective on nematode lifestyle and parasitism.</title>
        <authorList>
            <person name="Dieterich C."/>
            <person name="Clifton S.W."/>
            <person name="Schuster L.N."/>
            <person name="Chinwalla A."/>
            <person name="Delehaunty K."/>
            <person name="Dinkelacker I."/>
            <person name="Fulton L."/>
            <person name="Fulton R."/>
            <person name="Godfrey J."/>
            <person name="Minx P."/>
            <person name="Mitreva M."/>
            <person name="Roeseler W."/>
            <person name="Tian H."/>
            <person name="Witte H."/>
            <person name="Yang S.P."/>
            <person name="Wilson R.K."/>
            <person name="Sommer R.J."/>
        </authorList>
    </citation>
    <scope>NUCLEOTIDE SEQUENCE [LARGE SCALE GENOMIC DNA]</scope>
    <source>
        <strain evidence="6">PS312</strain>
    </source>
</reference>
<dbReference type="PANTHER" id="PTHR11571:SF224">
    <property type="entry name" value="HEMATOPOIETIC PROSTAGLANDIN D SYNTHASE"/>
    <property type="match status" value="1"/>
</dbReference>
<reference evidence="5" key="2">
    <citation type="submission" date="2022-06" db="UniProtKB">
        <authorList>
            <consortium name="EnsemblMetazoa"/>
        </authorList>
    </citation>
    <scope>IDENTIFICATION</scope>
    <source>
        <strain evidence="5">PS312</strain>
    </source>
</reference>
<dbReference type="OrthoDB" id="414243at2759"/>
<evidence type="ECO:0000256" key="4">
    <source>
        <dbReference type="ARBA" id="ARBA00047960"/>
    </source>
</evidence>
<evidence type="ECO:0000313" key="6">
    <source>
        <dbReference type="Proteomes" id="UP000005239"/>
    </source>
</evidence>
<gene>
    <name evidence="5" type="primary">WBGene00116755</name>
</gene>
<dbReference type="CDD" id="cd03192">
    <property type="entry name" value="GST_C_Sigma_like"/>
    <property type="match status" value="1"/>
</dbReference>
<dbReference type="FunFam" id="3.40.30.10:FF:000258">
    <property type="entry name" value="Glutathione S-transferase"/>
    <property type="match status" value="1"/>
</dbReference>
<dbReference type="FunFam" id="1.20.1050.10:FF:000044">
    <property type="entry name" value="Glutathione S-transferase"/>
    <property type="match status" value="1"/>
</dbReference>
<dbReference type="InterPro" id="IPR036282">
    <property type="entry name" value="Glutathione-S-Trfase_C_sf"/>
</dbReference>
<dbReference type="InterPro" id="IPR004045">
    <property type="entry name" value="Glutathione_S-Trfase_N"/>
</dbReference>
<dbReference type="Gene3D" id="1.20.1050.10">
    <property type="match status" value="1"/>
</dbReference>
<sequence>MPTYKLHYFDMHGAAEVSRQLFILSGTPFIDSRISKEQWPLFKETTPFGHLPVLEVDGRPLPQSQAIARYLAKEFGFYGKTPFESAWVDALADQIKDFLTEMRPYFDVFVAGSDKEKARVEIAMPAISKHFPFFEKAAKDNGSNGHFVGDSLTFVDVYIADRIVTIDGMLPGFADAYPSVLAIRDKVINDPRLKEWIATRGTRRVAGEVLVDLRK</sequence>
<dbReference type="PANTHER" id="PTHR11571">
    <property type="entry name" value="GLUTATHIONE S-TRANSFERASE"/>
    <property type="match status" value="1"/>
</dbReference>
<dbReference type="GO" id="GO:0004364">
    <property type="term" value="F:glutathione transferase activity"/>
    <property type="evidence" value="ECO:0000318"/>
    <property type="project" value="GO_Central"/>
</dbReference>
<dbReference type="Pfam" id="PF02798">
    <property type="entry name" value="GST_N"/>
    <property type="match status" value="1"/>
</dbReference>
<comment type="catalytic activity">
    <reaction evidence="4">
        <text>RX + glutathione = an S-substituted glutathione + a halide anion + H(+)</text>
        <dbReference type="Rhea" id="RHEA:16437"/>
        <dbReference type="ChEBI" id="CHEBI:15378"/>
        <dbReference type="ChEBI" id="CHEBI:16042"/>
        <dbReference type="ChEBI" id="CHEBI:17792"/>
        <dbReference type="ChEBI" id="CHEBI:57925"/>
        <dbReference type="ChEBI" id="CHEBI:90779"/>
        <dbReference type="EC" id="2.5.1.18"/>
    </reaction>
</comment>
<dbReference type="SFLD" id="SFLDS00019">
    <property type="entry name" value="Glutathione_Transferase_(cytos"/>
    <property type="match status" value="1"/>
</dbReference>
<keyword evidence="2" id="KW-0808">Transferase</keyword>
<dbReference type="PROSITE" id="PS50404">
    <property type="entry name" value="GST_NTER"/>
    <property type="match status" value="1"/>
</dbReference>
<dbReference type="SFLD" id="SFLDG01205">
    <property type="entry name" value="AMPS.1"/>
    <property type="match status" value="1"/>
</dbReference>
<organism evidence="5 6">
    <name type="scientific">Pristionchus pacificus</name>
    <name type="common">Parasitic nematode worm</name>
    <dbReference type="NCBI Taxonomy" id="54126"/>
    <lineage>
        <taxon>Eukaryota</taxon>
        <taxon>Metazoa</taxon>
        <taxon>Ecdysozoa</taxon>
        <taxon>Nematoda</taxon>
        <taxon>Chromadorea</taxon>
        <taxon>Rhabditida</taxon>
        <taxon>Rhabditina</taxon>
        <taxon>Diplogasteromorpha</taxon>
        <taxon>Diplogasteroidea</taxon>
        <taxon>Neodiplogasteridae</taxon>
        <taxon>Pristionchus</taxon>
    </lineage>
</organism>
<evidence type="ECO:0000256" key="3">
    <source>
        <dbReference type="ARBA" id="ARBA00038317"/>
    </source>
</evidence>
<dbReference type="AlphaFoldDB" id="A0A454XNC6"/>
<dbReference type="PROSITE" id="PS50405">
    <property type="entry name" value="GST_CTER"/>
    <property type="match status" value="1"/>
</dbReference>
<dbReference type="InterPro" id="IPR050213">
    <property type="entry name" value="GST_superfamily"/>
</dbReference>
<dbReference type="GO" id="GO:0006749">
    <property type="term" value="P:glutathione metabolic process"/>
    <property type="evidence" value="ECO:0000318"/>
    <property type="project" value="GO_Central"/>
</dbReference>
<name>A0A454XNC6_PRIPA</name>
<dbReference type="InterPro" id="IPR010987">
    <property type="entry name" value="Glutathione-S-Trfase_C-like"/>
</dbReference>
<dbReference type="SFLD" id="SFLDG00363">
    <property type="entry name" value="AMPS_(cytGST):_Alpha-__Mu-__Pi"/>
    <property type="match status" value="1"/>
</dbReference>
<dbReference type="CDD" id="cd03039">
    <property type="entry name" value="GST_N_Sigma_like"/>
    <property type="match status" value="1"/>
</dbReference>
<dbReference type="Proteomes" id="UP000005239">
    <property type="component" value="Unassembled WGS sequence"/>
</dbReference>
<evidence type="ECO:0000313" key="5">
    <source>
        <dbReference type="EnsemblMetazoa" id="PPA27201.1"/>
    </source>
</evidence>
<evidence type="ECO:0000256" key="2">
    <source>
        <dbReference type="ARBA" id="ARBA00022679"/>
    </source>
</evidence>
<dbReference type="EC" id="2.5.1.18" evidence="1"/>
<dbReference type="InterPro" id="IPR040079">
    <property type="entry name" value="Glutathione_S-Trfase"/>
</dbReference>
<dbReference type="Gene3D" id="3.40.30.10">
    <property type="entry name" value="Glutaredoxin"/>
    <property type="match status" value="1"/>
</dbReference>
<dbReference type="SUPFAM" id="SSF52833">
    <property type="entry name" value="Thioredoxin-like"/>
    <property type="match status" value="1"/>
</dbReference>
<evidence type="ECO:0000256" key="1">
    <source>
        <dbReference type="ARBA" id="ARBA00012452"/>
    </source>
</evidence>